<accession>A0AAD5SAH5</accession>
<dbReference type="AlphaFoldDB" id="A0AAD5SAH5"/>
<gene>
    <name evidence="11" type="primary">STK3</name>
    <name evidence="11" type="ORF">HK097_010745</name>
</gene>
<dbReference type="FunFam" id="1.10.510.10:FF:000421">
    <property type="entry name" value="Serine/threonine-protein kinase PAK 6"/>
    <property type="match status" value="1"/>
</dbReference>
<comment type="catalytic activity">
    <reaction evidence="8">
        <text>L-seryl-[protein] + ATP = O-phospho-L-seryl-[protein] + ADP + H(+)</text>
        <dbReference type="Rhea" id="RHEA:17989"/>
        <dbReference type="Rhea" id="RHEA-COMP:9863"/>
        <dbReference type="Rhea" id="RHEA-COMP:11604"/>
        <dbReference type="ChEBI" id="CHEBI:15378"/>
        <dbReference type="ChEBI" id="CHEBI:29999"/>
        <dbReference type="ChEBI" id="CHEBI:30616"/>
        <dbReference type="ChEBI" id="CHEBI:83421"/>
        <dbReference type="ChEBI" id="CHEBI:456216"/>
        <dbReference type="EC" id="2.7.11.1"/>
    </reaction>
</comment>
<dbReference type="SUPFAM" id="SSF56112">
    <property type="entry name" value="Protein kinase-like (PK-like)"/>
    <property type="match status" value="1"/>
</dbReference>
<evidence type="ECO:0000259" key="10">
    <source>
        <dbReference type="PROSITE" id="PS50011"/>
    </source>
</evidence>
<protein>
    <submittedName>
        <fullName evidence="11">Serine/threonine-protein kinase 3</fullName>
    </submittedName>
</protein>
<dbReference type="PRINTS" id="PR00109">
    <property type="entry name" value="TYRKINASE"/>
</dbReference>
<sequence>MEYCGAGSVSDVMRLCKTVMNESQIAVICGHVLKGLSYLHARRKIHRDVKAGNILINTEGEAKLADFGVAGQLTDNMSKRNTVIGTPFWMAPEVIQEVGYGVTADIWSLGITCIEMAEGRPPYHNIHPMRAIFMIPTRPPPKFENEGKFSKPFREFIARCLTKNPGERPSADELLKDPFITNAPGLSVLSEIVTETLEWVAKGALERDEDEEESGSRDDLTNALHTMRLPDESGSSATMKHRSTVPTSPVRKAFAPEPTSPQAGPASMTSTMRRSGDNDVRSR</sequence>
<evidence type="ECO:0000256" key="2">
    <source>
        <dbReference type="ARBA" id="ARBA00022527"/>
    </source>
</evidence>
<evidence type="ECO:0000256" key="5">
    <source>
        <dbReference type="ARBA" id="ARBA00022777"/>
    </source>
</evidence>
<evidence type="ECO:0000256" key="1">
    <source>
        <dbReference type="ARBA" id="ARBA00008874"/>
    </source>
</evidence>
<dbReference type="InterPro" id="IPR001245">
    <property type="entry name" value="Ser-Thr/Tyr_kinase_cat_dom"/>
</dbReference>
<evidence type="ECO:0000313" key="11">
    <source>
        <dbReference type="EMBL" id="KAJ3048248.1"/>
    </source>
</evidence>
<feature type="compositionally biased region" description="Basic and acidic residues" evidence="9">
    <location>
        <begin position="274"/>
        <end position="283"/>
    </location>
</feature>
<name>A0AAD5SAH5_9FUNG</name>
<dbReference type="Pfam" id="PF00069">
    <property type="entry name" value="Pkinase"/>
    <property type="match status" value="1"/>
</dbReference>
<dbReference type="Gene3D" id="1.10.510.10">
    <property type="entry name" value="Transferase(Phosphotransferase) domain 1"/>
    <property type="match status" value="1"/>
</dbReference>
<dbReference type="PROSITE" id="PS50011">
    <property type="entry name" value="PROTEIN_KINASE_DOM"/>
    <property type="match status" value="1"/>
</dbReference>
<dbReference type="PANTHER" id="PTHR48012:SF10">
    <property type="entry name" value="FI20177P1"/>
    <property type="match status" value="1"/>
</dbReference>
<feature type="domain" description="Protein kinase" evidence="10">
    <location>
        <begin position="1"/>
        <end position="180"/>
    </location>
</feature>
<keyword evidence="3" id="KW-0808">Transferase</keyword>
<comment type="caution">
    <text evidence="11">The sequence shown here is derived from an EMBL/GenBank/DDBJ whole genome shotgun (WGS) entry which is preliminary data.</text>
</comment>
<comment type="catalytic activity">
    <reaction evidence="7">
        <text>L-threonyl-[protein] + ATP = O-phospho-L-threonyl-[protein] + ADP + H(+)</text>
        <dbReference type="Rhea" id="RHEA:46608"/>
        <dbReference type="Rhea" id="RHEA-COMP:11060"/>
        <dbReference type="Rhea" id="RHEA-COMP:11605"/>
        <dbReference type="ChEBI" id="CHEBI:15378"/>
        <dbReference type="ChEBI" id="CHEBI:30013"/>
        <dbReference type="ChEBI" id="CHEBI:30616"/>
        <dbReference type="ChEBI" id="CHEBI:61977"/>
        <dbReference type="ChEBI" id="CHEBI:456216"/>
        <dbReference type="EC" id="2.7.11.1"/>
    </reaction>
</comment>
<keyword evidence="2" id="KW-0723">Serine/threonine-protein kinase</keyword>
<evidence type="ECO:0000256" key="7">
    <source>
        <dbReference type="ARBA" id="ARBA00047899"/>
    </source>
</evidence>
<dbReference type="GO" id="GO:0004674">
    <property type="term" value="F:protein serine/threonine kinase activity"/>
    <property type="evidence" value="ECO:0007669"/>
    <property type="project" value="UniProtKB-KW"/>
</dbReference>
<dbReference type="SMART" id="SM00220">
    <property type="entry name" value="S_TKc"/>
    <property type="match status" value="1"/>
</dbReference>
<evidence type="ECO:0000256" key="3">
    <source>
        <dbReference type="ARBA" id="ARBA00022679"/>
    </source>
</evidence>
<feature type="non-terminal residue" evidence="11">
    <location>
        <position position="283"/>
    </location>
</feature>
<dbReference type="PANTHER" id="PTHR48012">
    <property type="entry name" value="STERILE20-LIKE KINASE, ISOFORM B-RELATED"/>
    <property type="match status" value="1"/>
</dbReference>
<dbReference type="EMBL" id="JADGJD010000824">
    <property type="protein sequence ID" value="KAJ3048248.1"/>
    <property type="molecule type" value="Genomic_DNA"/>
</dbReference>
<dbReference type="GO" id="GO:0005524">
    <property type="term" value="F:ATP binding"/>
    <property type="evidence" value="ECO:0007669"/>
    <property type="project" value="UniProtKB-KW"/>
</dbReference>
<reference evidence="11" key="1">
    <citation type="submission" date="2020-05" db="EMBL/GenBank/DDBJ databases">
        <title>Phylogenomic resolution of chytrid fungi.</title>
        <authorList>
            <person name="Stajich J.E."/>
            <person name="Amses K."/>
            <person name="Simmons R."/>
            <person name="Seto K."/>
            <person name="Myers J."/>
            <person name="Bonds A."/>
            <person name="Quandt C.A."/>
            <person name="Barry K."/>
            <person name="Liu P."/>
            <person name="Grigoriev I."/>
            <person name="Longcore J.E."/>
            <person name="James T.Y."/>
        </authorList>
    </citation>
    <scope>NUCLEOTIDE SEQUENCE</scope>
    <source>
        <strain evidence="11">JEL0318</strain>
    </source>
</reference>
<dbReference type="InterPro" id="IPR050629">
    <property type="entry name" value="STE20/SPS1-PAK"/>
</dbReference>
<proteinExistence type="inferred from homology"/>
<keyword evidence="5 11" id="KW-0418">Kinase</keyword>
<evidence type="ECO:0000256" key="4">
    <source>
        <dbReference type="ARBA" id="ARBA00022741"/>
    </source>
</evidence>
<dbReference type="Proteomes" id="UP001212841">
    <property type="component" value="Unassembled WGS sequence"/>
</dbReference>
<dbReference type="InterPro" id="IPR011009">
    <property type="entry name" value="Kinase-like_dom_sf"/>
</dbReference>
<evidence type="ECO:0000256" key="6">
    <source>
        <dbReference type="ARBA" id="ARBA00022840"/>
    </source>
</evidence>
<keyword evidence="12" id="KW-1185">Reference proteome</keyword>
<evidence type="ECO:0000313" key="12">
    <source>
        <dbReference type="Proteomes" id="UP001212841"/>
    </source>
</evidence>
<feature type="region of interest" description="Disordered" evidence="9">
    <location>
        <begin position="204"/>
        <end position="283"/>
    </location>
</feature>
<evidence type="ECO:0000256" key="9">
    <source>
        <dbReference type="SAM" id="MobiDB-lite"/>
    </source>
</evidence>
<dbReference type="InterPro" id="IPR000719">
    <property type="entry name" value="Prot_kinase_dom"/>
</dbReference>
<keyword evidence="4" id="KW-0547">Nucleotide-binding</keyword>
<evidence type="ECO:0000256" key="8">
    <source>
        <dbReference type="ARBA" id="ARBA00048679"/>
    </source>
</evidence>
<organism evidence="11 12">
    <name type="scientific">Rhizophlyctis rosea</name>
    <dbReference type="NCBI Taxonomy" id="64517"/>
    <lineage>
        <taxon>Eukaryota</taxon>
        <taxon>Fungi</taxon>
        <taxon>Fungi incertae sedis</taxon>
        <taxon>Chytridiomycota</taxon>
        <taxon>Chytridiomycota incertae sedis</taxon>
        <taxon>Chytridiomycetes</taxon>
        <taxon>Rhizophlyctidales</taxon>
        <taxon>Rhizophlyctidaceae</taxon>
        <taxon>Rhizophlyctis</taxon>
    </lineage>
</organism>
<dbReference type="GO" id="GO:0005737">
    <property type="term" value="C:cytoplasm"/>
    <property type="evidence" value="ECO:0007669"/>
    <property type="project" value="TreeGrafter"/>
</dbReference>
<keyword evidence="6" id="KW-0067">ATP-binding</keyword>
<comment type="similarity">
    <text evidence="1">Belongs to the protein kinase superfamily. STE Ser/Thr protein kinase family. STE20 subfamily.</text>
</comment>